<dbReference type="HOGENOM" id="CLU_000503_0_0_1"/>
<dbReference type="Gene3D" id="1.25.10.10">
    <property type="entry name" value="Leucine-rich Repeat Variant"/>
    <property type="match status" value="3"/>
</dbReference>
<dbReference type="InterPro" id="IPR016024">
    <property type="entry name" value="ARM-type_fold"/>
</dbReference>
<dbReference type="GO" id="GO:0030139">
    <property type="term" value="C:endocytic vesicle"/>
    <property type="evidence" value="ECO:0007669"/>
    <property type="project" value="TreeGrafter"/>
</dbReference>
<proteinExistence type="inferred from homology"/>
<name>W9XRZ1_9EURO</name>
<feature type="region of interest" description="Disordered" evidence="2">
    <location>
        <begin position="1"/>
        <end position="21"/>
    </location>
</feature>
<comment type="similarity">
    <text evidence="1">Belongs to the HEATR5 family.</text>
</comment>
<dbReference type="GO" id="GO:0006897">
    <property type="term" value="P:endocytosis"/>
    <property type="evidence" value="ECO:0007669"/>
    <property type="project" value="TreeGrafter"/>
</dbReference>
<dbReference type="RefSeq" id="XP_007736330.1">
    <property type="nucleotide sequence ID" value="XM_007738140.1"/>
</dbReference>
<dbReference type="eggNOG" id="KOG1822">
    <property type="taxonomic scope" value="Eukaryota"/>
</dbReference>
<dbReference type="PANTHER" id="PTHR21663">
    <property type="entry name" value="HYPOTHETICAL HEAT DOMAIN-CONTAINING"/>
    <property type="match status" value="1"/>
</dbReference>
<dbReference type="GO" id="GO:0042147">
    <property type="term" value="P:retrograde transport, endosome to Golgi"/>
    <property type="evidence" value="ECO:0007669"/>
    <property type="project" value="TreeGrafter"/>
</dbReference>
<feature type="region of interest" description="Disordered" evidence="2">
    <location>
        <begin position="279"/>
        <end position="313"/>
    </location>
</feature>
<dbReference type="Proteomes" id="UP000019478">
    <property type="component" value="Unassembled WGS sequence"/>
</dbReference>
<dbReference type="EMBL" id="AMGY01000007">
    <property type="protein sequence ID" value="EXJ79756.1"/>
    <property type="molecule type" value="Genomic_DNA"/>
</dbReference>
<comment type="caution">
    <text evidence="4">The sequence shown here is derived from an EMBL/GenBank/DDBJ whole genome shotgun (WGS) entry which is preliminary data.</text>
</comment>
<dbReference type="GeneID" id="19172130"/>
<dbReference type="PANTHER" id="PTHR21663:SF0">
    <property type="entry name" value="HEAT REPEAT-CONTAINING PROTEIN 5B"/>
    <property type="match status" value="1"/>
</dbReference>
<evidence type="ECO:0000256" key="1">
    <source>
        <dbReference type="ARBA" id="ARBA00008304"/>
    </source>
</evidence>
<dbReference type="Pfam" id="PF25808">
    <property type="entry name" value="TPR_LAA1_C"/>
    <property type="match status" value="1"/>
</dbReference>
<dbReference type="Pfam" id="PF20210">
    <property type="entry name" value="Laa1_Sip1_HTR5"/>
    <property type="match status" value="1"/>
</dbReference>
<evidence type="ECO:0000313" key="4">
    <source>
        <dbReference type="EMBL" id="EXJ79756.1"/>
    </source>
</evidence>
<dbReference type="GO" id="GO:0005829">
    <property type="term" value="C:cytosol"/>
    <property type="evidence" value="ECO:0007669"/>
    <property type="project" value="GOC"/>
</dbReference>
<evidence type="ECO:0000313" key="5">
    <source>
        <dbReference type="Proteomes" id="UP000019478"/>
    </source>
</evidence>
<dbReference type="InterPro" id="IPR011989">
    <property type="entry name" value="ARM-like"/>
</dbReference>
<feature type="domain" description="LAA1-like C-terminal TPR repeats" evidence="3">
    <location>
        <begin position="1853"/>
        <end position="2015"/>
    </location>
</feature>
<dbReference type="GO" id="GO:0008104">
    <property type="term" value="P:intracellular protein localization"/>
    <property type="evidence" value="ECO:0007669"/>
    <property type="project" value="TreeGrafter"/>
</dbReference>
<dbReference type="SUPFAM" id="SSF48371">
    <property type="entry name" value="ARM repeat"/>
    <property type="match status" value="2"/>
</dbReference>
<dbReference type="InterPro" id="IPR046837">
    <property type="entry name" value="Laa1/Sip1/HEATR5-like_HEAT"/>
</dbReference>
<dbReference type="GO" id="GO:0016020">
    <property type="term" value="C:membrane"/>
    <property type="evidence" value="ECO:0007669"/>
    <property type="project" value="TreeGrafter"/>
</dbReference>
<accession>W9XRZ1</accession>
<protein>
    <recommendedName>
        <fullName evidence="3">LAA1-like C-terminal TPR repeats domain-containing protein</fullName>
    </recommendedName>
</protein>
<reference evidence="4 5" key="1">
    <citation type="submission" date="2013-03" db="EMBL/GenBank/DDBJ databases">
        <title>The Genome Sequence of Capronia epimyces CBS 606.96.</title>
        <authorList>
            <consortium name="The Broad Institute Genomics Platform"/>
            <person name="Cuomo C."/>
            <person name="de Hoog S."/>
            <person name="Gorbushina A."/>
            <person name="Walker B."/>
            <person name="Young S.K."/>
            <person name="Zeng Q."/>
            <person name="Gargeya S."/>
            <person name="Fitzgerald M."/>
            <person name="Haas B."/>
            <person name="Abouelleil A."/>
            <person name="Allen A.W."/>
            <person name="Alvarado L."/>
            <person name="Arachchi H.M."/>
            <person name="Berlin A.M."/>
            <person name="Chapman S.B."/>
            <person name="Gainer-Dewar J."/>
            <person name="Goldberg J."/>
            <person name="Griggs A."/>
            <person name="Gujja S."/>
            <person name="Hansen M."/>
            <person name="Howarth C."/>
            <person name="Imamovic A."/>
            <person name="Ireland A."/>
            <person name="Larimer J."/>
            <person name="McCowan C."/>
            <person name="Murphy C."/>
            <person name="Pearson M."/>
            <person name="Poon T.W."/>
            <person name="Priest M."/>
            <person name="Roberts A."/>
            <person name="Saif S."/>
            <person name="Shea T."/>
            <person name="Sisk P."/>
            <person name="Sykes S."/>
            <person name="Wortman J."/>
            <person name="Nusbaum C."/>
            <person name="Birren B."/>
        </authorList>
    </citation>
    <scope>NUCLEOTIDE SEQUENCE [LARGE SCALE GENOMIC DNA]</scope>
    <source>
        <strain evidence="4 5">CBS 606.96</strain>
    </source>
</reference>
<dbReference type="OrthoDB" id="192608at2759"/>
<evidence type="ECO:0000256" key="2">
    <source>
        <dbReference type="SAM" id="MobiDB-lite"/>
    </source>
</evidence>
<dbReference type="InterPro" id="IPR040108">
    <property type="entry name" value="Laa1/Sip1/HEATR5"/>
</dbReference>
<sequence>MASTAPSAHPAAASASTSNGTPHLELDLSKLHALPTEQQDLYLLTFVSDLQRHVEQTSSESLPPHQASIKKEIIKIVGLGAPVPSRVIRNILGRILADAFGRGSRSLLYETINELVAIANAGKVDKDVGPKHAAAVCLGAVFRSAGDSAISLSGLAVSSLLRLTKASHTGLRGCVFKALGGLVMGVRTSLDEHVARDIWKHARSAAANDKSSFVQRCACSCLQGLASETDYFDNSGDFDNLKTTTWKALESTVPSVRHAAAGALAAALNGVYSEHGNAEAPVIKKPKKSKKPGANLDEEGEQERPGSPTPGQVRHTVRLALSLNEVLRVLSSQYCKASSTNRARAGIATCYRHLLRLLPRKTLEENYASIALHLYTDLLNHSTISSNRYRLLLSRRLVRWILIHVTALLTENAQINAARHLINDILKNYPQVMPERREPSKRVLSGALSTLNDLLVRLGPAANVFQDSCREALFQVVQHPSHTVQSHAAQCFKSFVLGCPSQLVRSLEHAMSQLQKEFQPSSESKLPHRRSLGYAISIAVMIGSARQKPLYGSIQVYSDIFTFATDLLKSSAAAELRLSATQVQVAWTLIGGLTNLGPSFVKVHLNQLMLLWRNALPPPLTHENATKRGHLELSFLSHVRECALSALLMFLSSCSSLVTTDGSRRISTMLHNTVLFLESLPVAREAEDLSHRLVPALQLQDYTILLRRRVLQCFGALVSLKHLEQSEVVSQSDLTGLTMRTFIDPEHPVSKNLEASLANAASNFEGLWNTSDNWSFGVSSVAESFDTYMPFENHLQPRADTATEREVSFPDVVIRSPALPAIEHDPFLISRQDDVIKEAEMCSPATSCVNLAIKLFAISLPLQAPKIQESTIEQLITTVSQPLPREPGRKAAMQVNTALALLCALAVANSETPYVSGRLHVEAVGPVISELLEKYVCNPDPTLRHLAARAIGRICNLAGTLSTNKEVKLLIDTIVADRDPSARAGCALALGYIHSEVGAMAANLHIKSIVGVLLSLCSDSHTTVHFWALRGLVQVAESAGLAFSPYATSALGLLAQLYSNDTHNEECASLATSNLELELFTPLAIAQCVDSIINVLGPDLQDVSKARNLILILIGSLQKEASPQLRHESYQCLRHLSMYAPAHLQFAKYVQDLQANLSSDEDLLQSAAIRGLSELMKRNASEVARVATAKLSDDLWARLDDNPGDTFLQAMLENWMQQAILVDTADWIDKCQSILSRTRAKGQAPSPSRATPAKAAMPDLADEEVAGFAAAAAAAQGEAADAVPEGQEFLRWQTRDFAMRLLSESMEIIQAAMLPDRVIFAEEVLQSKVADVVRVAFSASTANVVELRIWGLRIIDQILKLFGKTPDPDFLEASLLEQYQAQISSALTPAFAADSSPELAAEAIGVCATFVATGIVTNADRMGRIFKVLAVGVENLTQANPEAAIGDLENLSPNAQAMLKMSVLSGWAQLQLASSEQPYLDEILQPFIPKLAPLWLTSLQEFAGLRFEPEISDTLGGEVAGGNLDERYASFHREIRLQFYQKSWLNIVDAIAVLVEKDSESVFDALDNKRGPSGDEAATDAHTQGRDMSFREEPVAFFFILFGLAFEALVTQTREDPSQALSILQALKKILTPEVCGNAIYEAAVFNETTDTLDRLALTSTTETQSVLVEIARNLALDHLAAKSQDRDENLSDDIEQLFELTRIILLVLTGLIPTLEDPPGSALRRLGDDGVALVQLSFQALVDVASVFPTIIRADLHACIIHSYCTILATGICQDDVLPRIMPIFKAFLQDVIKSGSDEVASRLVRGGLHRMLATLTIAQRRENEQALPCAKNTLLSMTILLTTAGSVIPANDELVPPAVAELLDCLQDVGLAKMAAGCVRSLLVTHPKTVCDEVIGRMLWTRLIPFIHDVEVEDPEGVKTPLTQALVASVVTLQGSGRFAAMSILVPLLLLRAKQIAPGDSPEAMRGETAARLLELVAADQVAFKVTVGLLDEDQRSELEGLLRATGVGKRQEAALSENVEAKPAIELRMDFG</sequence>
<organism evidence="4 5">
    <name type="scientific">Capronia epimyces CBS 606.96</name>
    <dbReference type="NCBI Taxonomy" id="1182542"/>
    <lineage>
        <taxon>Eukaryota</taxon>
        <taxon>Fungi</taxon>
        <taxon>Dikarya</taxon>
        <taxon>Ascomycota</taxon>
        <taxon>Pezizomycotina</taxon>
        <taxon>Eurotiomycetes</taxon>
        <taxon>Chaetothyriomycetidae</taxon>
        <taxon>Chaetothyriales</taxon>
        <taxon>Herpotrichiellaceae</taxon>
        <taxon>Capronia</taxon>
    </lineage>
</organism>
<dbReference type="STRING" id="1182542.W9XRZ1"/>
<dbReference type="Pfam" id="PF25468">
    <property type="entry name" value="HEAT_HEATR5A"/>
    <property type="match status" value="1"/>
</dbReference>
<keyword evidence="5" id="KW-1185">Reference proteome</keyword>
<dbReference type="GO" id="GO:0005794">
    <property type="term" value="C:Golgi apparatus"/>
    <property type="evidence" value="ECO:0007669"/>
    <property type="project" value="TreeGrafter"/>
</dbReference>
<gene>
    <name evidence="4" type="ORF">A1O3_08039</name>
</gene>
<dbReference type="InterPro" id="IPR057981">
    <property type="entry name" value="TPR_LAA1-like_C"/>
</dbReference>
<evidence type="ECO:0000259" key="3">
    <source>
        <dbReference type="Pfam" id="PF25808"/>
    </source>
</evidence>
<feature type="compositionally biased region" description="Low complexity" evidence="2">
    <location>
        <begin position="1"/>
        <end position="18"/>
    </location>
</feature>